<dbReference type="KEGG" id="ful:C4N20_06045"/>
<reference evidence="2 3" key="1">
    <citation type="submission" date="2018-06" db="EMBL/GenBank/DDBJ databases">
        <authorList>
            <consortium name="Pathogen Informatics"/>
            <person name="Doyle S."/>
        </authorList>
    </citation>
    <scope>NUCLEOTIDE SEQUENCE [LARGE SCALE GENOMIC DNA]</scope>
    <source>
        <strain evidence="2 3">NCTC12112</strain>
    </source>
</reference>
<proteinExistence type="predicted"/>
<dbReference type="GO" id="GO:0016747">
    <property type="term" value="F:acyltransferase activity, transferring groups other than amino-acyl groups"/>
    <property type="evidence" value="ECO:0007669"/>
    <property type="project" value="InterPro"/>
</dbReference>
<dbReference type="Pfam" id="PF00583">
    <property type="entry name" value="Acetyltransf_1"/>
    <property type="match status" value="1"/>
</dbReference>
<organism evidence="2 3">
    <name type="scientific">Fusobacterium ulcerans</name>
    <dbReference type="NCBI Taxonomy" id="861"/>
    <lineage>
        <taxon>Bacteria</taxon>
        <taxon>Fusobacteriati</taxon>
        <taxon>Fusobacteriota</taxon>
        <taxon>Fusobacteriia</taxon>
        <taxon>Fusobacteriales</taxon>
        <taxon>Fusobacteriaceae</taxon>
        <taxon>Fusobacterium</taxon>
    </lineage>
</organism>
<dbReference type="InterPro" id="IPR000182">
    <property type="entry name" value="GNAT_dom"/>
</dbReference>
<dbReference type="PROSITE" id="PS51186">
    <property type="entry name" value="GNAT"/>
    <property type="match status" value="1"/>
</dbReference>
<dbReference type="Proteomes" id="UP000249008">
    <property type="component" value="Chromosome 1"/>
</dbReference>
<dbReference type="InterPro" id="IPR016181">
    <property type="entry name" value="Acyl_CoA_acyltransferase"/>
</dbReference>
<evidence type="ECO:0000259" key="1">
    <source>
        <dbReference type="PROSITE" id="PS51186"/>
    </source>
</evidence>
<accession>A0AAX2JG37</accession>
<dbReference type="AlphaFoldDB" id="A0AAX2JG37"/>
<feature type="domain" description="N-acetyltransferase" evidence="1">
    <location>
        <begin position="1"/>
        <end position="165"/>
    </location>
</feature>
<dbReference type="CDD" id="cd04301">
    <property type="entry name" value="NAT_SF"/>
    <property type="match status" value="1"/>
</dbReference>
<dbReference type="Gene3D" id="3.40.630.30">
    <property type="match status" value="1"/>
</dbReference>
<dbReference type="SUPFAM" id="SSF55729">
    <property type="entry name" value="Acyl-CoA N-acyltransferases (Nat)"/>
    <property type="match status" value="1"/>
</dbReference>
<dbReference type="RefSeq" id="WP_005978492.1">
    <property type="nucleotide sequence ID" value="NZ_BAABXY010000001.1"/>
</dbReference>
<dbReference type="GeneID" id="78454362"/>
<evidence type="ECO:0000313" key="2">
    <source>
        <dbReference type="EMBL" id="SQJ15731.1"/>
    </source>
</evidence>
<evidence type="ECO:0000313" key="3">
    <source>
        <dbReference type="Proteomes" id="UP000249008"/>
    </source>
</evidence>
<gene>
    <name evidence="2" type="ORF">NCTC12112_03098</name>
</gene>
<sequence>MIRKAKKTDIEIISKIYIDSRRKTYKNILPDDYLNSLTYAQAEKKWEEYLENDNNVIFLHLDDKGTITSLAASKPYRHLKKCLYLDSLHVSPEFQSKGIGKSLILKTAEFALENGYDTMTISILRGNDKAEKIYQYLGAVYLNDFINYFDNTSAMSTVFIWKDLPKLISKHSK</sequence>
<protein>
    <submittedName>
        <fullName evidence="2">Ribosomal-protein-alanine acetyltransferase</fullName>
    </submittedName>
</protein>
<dbReference type="EMBL" id="LS483487">
    <property type="protein sequence ID" value="SQJ15731.1"/>
    <property type="molecule type" value="Genomic_DNA"/>
</dbReference>
<name>A0AAX2JG37_9FUSO</name>